<keyword evidence="7" id="KW-0808">Transferase</keyword>
<keyword evidence="4 6" id="KW-1133">Transmembrane helix</keyword>
<feature type="transmembrane region" description="Helical" evidence="6">
    <location>
        <begin position="32"/>
        <end position="52"/>
    </location>
</feature>
<keyword evidence="8" id="KW-1185">Reference proteome</keyword>
<evidence type="ECO:0000256" key="5">
    <source>
        <dbReference type="ARBA" id="ARBA00023136"/>
    </source>
</evidence>
<dbReference type="PANTHER" id="PTHR13160">
    <property type="entry name" value="OLIGOSACCHARYLTRANSFERASE COMPLEX SUBUNIT OSTC"/>
    <property type="match status" value="1"/>
</dbReference>
<name>A0A9K3GKH6_9EUKA</name>
<dbReference type="OrthoDB" id="10256333at2759"/>
<dbReference type="InterPro" id="IPR021149">
    <property type="entry name" value="OligosaccharylTrfase_OST3/OST6"/>
</dbReference>
<dbReference type="Pfam" id="PF04756">
    <property type="entry name" value="OST3_OST6"/>
    <property type="match status" value="1"/>
</dbReference>
<keyword evidence="5 6" id="KW-0472">Membrane</keyword>
<reference evidence="7 8" key="1">
    <citation type="journal article" date="2018" name="PLoS ONE">
        <title>The draft genome of Kipferlia bialata reveals reductive genome evolution in fornicate parasites.</title>
        <authorList>
            <person name="Tanifuji G."/>
            <person name="Takabayashi S."/>
            <person name="Kume K."/>
            <person name="Takagi M."/>
            <person name="Nakayama T."/>
            <person name="Kamikawa R."/>
            <person name="Inagaki Y."/>
            <person name="Hashimoto T."/>
        </authorList>
    </citation>
    <scope>NUCLEOTIDE SEQUENCE [LARGE SCALE GENOMIC DNA]</scope>
    <source>
        <strain evidence="7">NY0173</strain>
    </source>
</reference>
<evidence type="ECO:0000256" key="2">
    <source>
        <dbReference type="ARBA" id="ARBA00009376"/>
    </source>
</evidence>
<dbReference type="PANTHER" id="PTHR13160:SF4">
    <property type="entry name" value="OLIGOSACCHARYLTRANSFERASE COMPLEX SUBUNIT OSTC"/>
    <property type="match status" value="1"/>
</dbReference>
<evidence type="ECO:0000313" key="8">
    <source>
        <dbReference type="Proteomes" id="UP000265618"/>
    </source>
</evidence>
<evidence type="ECO:0000313" key="7">
    <source>
        <dbReference type="EMBL" id="GIQ86232.1"/>
    </source>
</evidence>
<comment type="caution">
    <text evidence="7">The sequence shown here is derived from an EMBL/GenBank/DDBJ whole genome shotgun (WGS) entry which is preliminary data.</text>
</comment>
<protein>
    <submittedName>
        <fullName evidence="7">Oligosaccharyl transferase complex, subunit OST3/OST6</fullName>
    </submittedName>
</protein>
<dbReference type="GO" id="GO:0008250">
    <property type="term" value="C:oligosaccharyltransferase complex"/>
    <property type="evidence" value="ECO:0007669"/>
    <property type="project" value="InterPro"/>
</dbReference>
<proteinExistence type="inferred from homology"/>
<evidence type="ECO:0000256" key="3">
    <source>
        <dbReference type="ARBA" id="ARBA00022692"/>
    </source>
</evidence>
<dbReference type="GO" id="GO:0016740">
    <property type="term" value="F:transferase activity"/>
    <property type="evidence" value="ECO:0007669"/>
    <property type="project" value="UniProtKB-KW"/>
</dbReference>
<feature type="transmembrane region" description="Helical" evidence="6">
    <location>
        <begin position="90"/>
        <end position="111"/>
    </location>
</feature>
<dbReference type="AlphaFoldDB" id="A0A9K3GKH6"/>
<dbReference type="InterPro" id="IPR042416">
    <property type="entry name" value="OSTC"/>
</dbReference>
<evidence type="ECO:0000256" key="4">
    <source>
        <dbReference type="ARBA" id="ARBA00022989"/>
    </source>
</evidence>
<accession>A0A9K3GKH6</accession>
<gene>
    <name evidence="7" type="ORF">KIPB_008045</name>
</gene>
<dbReference type="Proteomes" id="UP000265618">
    <property type="component" value="Unassembled WGS sequence"/>
</dbReference>
<evidence type="ECO:0000256" key="1">
    <source>
        <dbReference type="ARBA" id="ARBA00004141"/>
    </source>
</evidence>
<feature type="transmembrane region" description="Helical" evidence="6">
    <location>
        <begin position="132"/>
        <end position="152"/>
    </location>
</feature>
<organism evidence="7 8">
    <name type="scientific">Kipferlia bialata</name>
    <dbReference type="NCBI Taxonomy" id="797122"/>
    <lineage>
        <taxon>Eukaryota</taxon>
        <taxon>Metamonada</taxon>
        <taxon>Carpediemonas-like organisms</taxon>
        <taxon>Kipferlia</taxon>
    </lineage>
</organism>
<sequence length="164" mass="18445">MPITHLIVVVEFIEEVSGWGDRIRKKIKPVHIFALCVLSYFLITAGVIYNAINHPPPRGFMRDEVTGQPKVITVMNRLTAQYAAEGWVSAFYYILASAGIILTLSASYSILGEATPMMSLKAKRDRKGVRGVRSLISMAMGVIMFLCSYAMIRGRFREKMPSYY</sequence>
<dbReference type="EMBL" id="BDIP01002391">
    <property type="protein sequence ID" value="GIQ86232.1"/>
    <property type="molecule type" value="Genomic_DNA"/>
</dbReference>
<comment type="subcellular location">
    <subcellularLocation>
        <location evidence="1">Membrane</location>
        <topology evidence="1">Multi-pass membrane protein</topology>
    </subcellularLocation>
</comment>
<evidence type="ECO:0000256" key="6">
    <source>
        <dbReference type="SAM" id="Phobius"/>
    </source>
</evidence>
<comment type="similarity">
    <text evidence="2">Belongs to the OSTC family.</text>
</comment>
<keyword evidence="3 6" id="KW-0812">Transmembrane</keyword>